<keyword evidence="1" id="KW-0472">Membrane</keyword>
<feature type="transmembrane region" description="Helical" evidence="1">
    <location>
        <begin position="284"/>
        <end position="303"/>
    </location>
</feature>
<evidence type="ECO:0000259" key="2">
    <source>
        <dbReference type="Pfam" id="PF07670"/>
    </source>
</evidence>
<accession>A0ABT8ST10</accession>
<proteinExistence type="predicted"/>
<feature type="domain" description="Nucleoside transporter/FeoB GTPase Gate" evidence="2">
    <location>
        <begin position="178"/>
        <end position="274"/>
    </location>
</feature>
<feature type="transmembrane region" description="Helical" evidence="1">
    <location>
        <begin position="176"/>
        <end position="194"/>
    </location>
</feature>
<reference evidence="3" key="1">
    <citation type="journal article" date="2015" name="Int. J. Syst. Evol. Microbiol.">
        <title>Rhizobium oryzicola sp. nov., potential plant-growth-promoting endophytic bacteria isolated from rice roots.</title>
        <authorList>
            <person name="Zhang X.X."/>
            <person name="Gao J.S."/>
            <person name="Cao Y.H."/>
            <person name="Sheirdil R.A."/>
            <person name="Wang X.C."/>
            <person name="Zhang L."/>
        </authorList>
    </citation>
    <scope>NUCLEOTIDE SEQUENCE</scope>
    <source>
        <strain evidence="3">05753</strain>
    </source>
</reference>
<reference evidence="3" key="2">
    <citation type="submission" date="2023-07" db="EMBL/GenBank/DDBJ databases">
        <authorList>
            <person name="Sun H."/>
        </authorList>
    </citation>
    <scope>NUCLEOTIDE SEQUENCE</scope>
    <source>
        <strain evidence="3">05753</strain>
    </source>
</reference>
<feature type="transmembrane region" description="Helical" evidence="1">
    <location>
        <begin position="222"/>
        <end position="241"/>
    </location>
</feature>
<feature type="transmembrane region" description="Helical" evidence="1">
    <location>
        <begin position="20"/>
        <end position="40"/>
    </location>
</feature>
<keyword evidence="1" id="KW-1133">Transmembrane helix</keyword>
<keyword evidence="4" id="KW-1185">Reference proteome</keyword>
<protein>
    <submittedName>
        <fullName evidence="3">Nucleoside recognition domain-containing protein</fullName>
    </submittedName>
</protein>
<dbReference type="EMBL" id="JAUKWQ010000001">
    <property type="protein sequence ID" value="MDO1581559.1"/>
    <property type="molecule type" value="Genomic_DNA"/>
</dbReference>
<name>A0ABT8ST10_9HYPH</name>
<dbReference type="RefSeq" id="WP_302076044.1">
    <property type="nucleotide sequence ID" value="NZ_JAUKWQ010000001.1"/>
</dbReference>
<gene>
    <name evidence="3" type="ORF">Q2T52_05555</name>
</gene>
<feature type="domain" description="Nucleoside transporter/FeoB GTPase Gate" evidence="2">
    <location>
        <begin position="19"/>
        <end position="102"/>
    </location>
</feature>
<evidence type="ECO:0000313" key="4">
    <source>
        <dbReference type="Proteomes" id="UP001169006"/>
    </source>
</evidence>
<feature type="transmembrane region" description="Helical" evidence="1">
    <location>
        <begin position="61"/>
        <end position="84"/>
    </location>
</feature>
<evidence type="ECO:0000256" key="1">
    <source>
        <dbReference type="SAM" id="Phobius"/>
    </source>
</evidence>
<feature type="transmembrane region" description="Helical" evidence="1">
    <location>
        <begin position="121"/>
        <end position="143"/>
    </location>
</feature>
<organism evidence="3 4">
    <name type="scientific">Rhizobium oryzicola</name>
    <dbReference type="NCBI Taxonomy" id="1232668"/>
    <lineage>
        <taxon>Bacteria</taxon>
        <taxon>Pseudomonadati</taxon>
        <taxon>Pseudomonadota</taxon>
        <taxon>Alphaproteobacteria</taxon>
        <taxon>Hyphomicrobiales</taxon>
        <taxon>Rhizobiaceae</taxon>
        <taxon>Rhizobium/Agrobacterium group</taxon>
        <taxon>Rhizobium</taxon>
    </lineage>
</organism>
<feature type="transmembrane region" description="Helical" evidence="1">
    <location>
        <begin position="90"/>
        <end position="109"/>
    </location>
</feature>
<sequence length="325" mass="34634">MSLLQSALAQTRDTLKIYWVLVRITVPISILTEVLSRLGVIKAVAPIFAPVMNLVGLPPELGLAWLTGMLVGIWGAVPLIFALVPVSSLSTADVTVFSALILFAHGLPIEQKIIQQAGPGMVATTLLRIFGGLFYAFLLHHVLQATGWLSAQVNPTWIPISATPDWLEYLKGLGETMLSMLVILLALSWGLAILKRVGVLDFIMKLASPILRLAGIRGEAGHLTAIGLLLGISYGAGLLIREAQSGKISPRQIFLACVFMGFAHSVIEDTLVVMAVGADAYGVLLGRLVFAVAATAIVAAAIGKLSDERFMGQLFRMRSVASQTG</sequence>
<evidence type="ECO:0000313" key="3">
    <source>
        <dbReference type="EMBL" id="MDO1581559.1"/>
    </source>
</evidence>
<comment type="caution">
    <text evidence="3">The sequence shown here is derived from an EMBL/GenBank/DDBJ whole genome shotgun (WGS) entry which is preliminary data.</text>
</comment>
<keyword evidence="1" id="KW-0812">Transmembrane</keyword>
<feature type="transmembrane region" description="Helical" evidence="1">
    <location>
        <begin position="253"/>
        <end position="278"/>
    </location>
</feature>
<dbReference type="Pfam" id="PF07670">
    <property type="entry name" value="Gate"/>
    <property type="match status" value="2"/>
</dbReference>
<dbReference type="Proteomes" id="UP001169006">
    <property type="component" value="Unassembled WGS sequence"/>
</dbReference>
<dbReference type="InterPro" id="IPR011642">
    <property type="entry name" value="Gate_dom"/>
</dbReference>